<dbReference type="AlphaFoldDB" id="G7TJT5"/>
<sequence length="45" mass="5313">MAALVGQRAGKRQDSKVRYVQMVARRAVSRGWRHCDMTRVRWLPE</sequence>
<organism evidence="1 2">
    <name type="scientific">Xanthomonas oryzae pv. oryzicola (strain BLS256)</name>
    <dbReference type="NCBI Taxonomy" id="383407"/>
    <lineage>
        <taxon>Bacteria</taxon>
        <taxon>Pseudomonadati</taxon>
        <taxon>Pseudomonadota</taxon>
        <taxon>Gammaproteobacteria</taxon>
        <taxon>Lysobacterales</taxon>
        <taxon>Lysobacteraceae</taxon>
        <taxon>Xanthomonas</taxon>
    </lineage>
</organism>
<evidence type="ECO:0000313" key="2">
    <source>
        <dbReference type="Proteomes" id="UP000008851"/>
    </source>
</evidence>
<gene>
    <name evidence="1" type="ORF">XOC_0248</name>
</gene>
<protein>
    <submittedName>
        <fullName evidence="1">Uncharacterized protein</fullName>
    </submittedName>
</protein>
<dbReference type="KEGG" id="xor:XOC_0248"/>
<dbReference type="EMBL" id="CP003057">
    <property type="protein sequence ID" value="AEQ94487.1"/>
    <property type="molecule type" value="Genomic_DNA"/>
</dbReference>
<accession>G7TJT5</accession>
<dbReference type="HOGENOM" id="CLU_3206996_0_0_6"/>
<proteinExistence type="predicted"/>
<name>G7TJT5_XANOB</name>
<reference evidence="1 2" key="1">
    <citation type="journal article" date="2011" name="J. Bacteriol.">
        <title>Two new complete genome sequences offer insight into host and tissue specificity of plant pathogenic Xanthomonas spp.</title>
        <authorList>
            <person name="Bogdanove A.J."/>
            <person name="Koebnik R."/>
            <person name="Lu H."/>
            <person name="Furutani A."/>
            <person name="Angiuoli S.V."/>
            <person name="Patil P.B."/>
            <person name="Van Sluys M.A."/>
            <person name="Ryan R.P."/>
            <person name="Meyer D.F."/>
            <person name="Han S.W."/>
            <person name="Aparna G."/>
            <person name="Rajaram M."/>
            <person name="Delcher A.L."/>
            <person name="Phillippy A.M."/>
            <person name="Puiu D."/>
            <person name="Schatz M.C."/>
            <person name="Shumway M."/>
            <person name="Sommer D.D."/>
            <person name="Trapnell C."/>
            <person name="Benahmed F."/>
            <person name="Dimitrov G."/>
            <person name="Madupu R."/>
            <person name="Radune D."/>
            <person name="Sullivan S."/>
            <person name="Jha G."/>
            <person name="Ishihara H."/>
            <person name="Lee S.W."/>
            <person name="Pandey A."/>
            <person name="Sharma V."/>
            <person name="Sriariyanun M."/>
            <person name="Szurek B."/>
            <person name="Vera-Cruz C.M."/>
            <person name="Dorman K.S."/>
            <person name="Ronald P.C."/>
            <person name="Verdier V."/>
            <person name="Dow J.M."/>
            <person name="Sonti R.V."/>
            <person name="Tsuge S."/>
            <person name="Brendel V.P."/>
            <person name="Rabinowicz P.D."/>
            <person name="Leach J.E."/>
            <person name="White F.F."/>
            <person name="Salzberg S.L."/>
        </authorList>
    </citation>
    <scope>NUCLEOTIDE SEQUENCE [LARGE SCALE GENOMIC DNA]</scope>
    <source>
        <strain evidence="1 2">BLS256</strain>
    </source>
</reference>
<dbReference type="Proteomes" id="UP000008851">
    <property type="component" value="Chromosome"/>
</dbReference>
<evidence type="ECO:0000313" key="1">
    <source>
        <dbReference type="EMBL" id="AEQ94487.1"/>
    </source>
</evidence>